<feature type="domain" description="EF-hand" evidence="7">
    <location>
        <begin position="238"/>
        <end position="273"/>
    </location>
</feature>
<dbReference type="Pfam" id="PF12999">
    <property type="entry name" value="PRKCSH-like"/>
    <property type="match status" value="1"/>
</dbReference>
<dbReference type="Pfam" id="PF13015">
    <property type="entry name" value="PRKCSH_1"/>
    <property type="match status" value="1"/>
</dbReference>
<dbReference type="OrthoDB" id="28322at2759"/>
<dbReference type="PROSITE" id="PS51914">
    <property type="entry name" value="MRH"/>
    <property type="match status" value="1"/>
</dbReference>
<evidence type="ECO:0000256" key="5">
    <source>
        <dbReference type="SAM" id="MobiDB-lite"/>
    </source>
</evidence>
<keyword evidence="10" id="KW-1185">Reference proteome</keyword>
<dbReference type="InterPro" id="IPR044865">
    <property type="entry name" value="MRH_dom"/>
</dbReference>
<evidence type="ECO:0000313" key="10">
    <source>
        <dbReference type="Proteomes" id="UP000708208"/>
    </source>
</evidence>
<evidence type="ECO:0000256" key="6">
    <source>
        <dbReference type="SAM" id="Phobius"/>
    </source>
</evidence>
<feature type="region of interest" description="Disordered" evidence="5">
    <location>
        <begin position="153"/>
        <end position="242"/>
    </location>
</feature>
<dbReference type="GO" id="GO:0006491">
    <property type="term" value="P:N-glycan processing"/>
    <property type="evidence" value="ECO:0007669"/>
    <property type="project" value="TreeGrafter"/>
</dbReference>
<dbReference type="GO" id="GO:0005509">
    <property type="term" value="F:calcium ion binding"/>
    <property type="evidence" value="ECO:0007669"/>
    <property type="project" value="InterPro"/>
</dbReference>
<evidence type="ECO:0000259" key="8">
    <source>
        <dbReference type="PROSITE" id="PS51914"/>
    </source>
</evidence>
<name>A0A8J2KTF6_9HEXA</name>
<feature type="coiled-coil region" evidence="4">
    <location>
        <begin position="411"/>
        <end position="438"/>
    </location>
</feature>
<accession>A0A8J2KTF6</accession>
<evidence type="ECO:0000256" key="2">
    <source>
        <dbReference type="ARBA" id="ARBA00022824"/>
    </source>
</evidence>
<dbReference type="PROSITE" id="PS50222">
    <property type="entry name" value="EF_HAND_2"/>
    <property type="match status" value="1"/>
</dbReference>
<feature type="transmembrane region" description="Helical" evidence="6">
    <location>
        <begin position="12"/>
        <end position="34"/>
    </location>
</feature>
<keyword evidence="4" id="KW-0175">Coiled coil</keyword>
<comment type="caution">
    <text evidence="9">The sequence shown here is derived from an EMBL/GenBank/DDBJ whole genome shotgun (WGS) entry which is preliminary data.</text>
</comment>
<feature type="domain" description="MRH" evidence="8">
    <location>
        <begin position="454"/>
        <end position="555"/>
    </location>
</feature>
<keyword evidence="3" id="KW-1015">Disulfide bond</keyword>
<dbReference type="PROSITE" id="PS00018">
    <property type="entry name" value="EF_HAND_1"/>
    <property type="match status" value="1"/>
</dbReference>
<feature type="compositionally biased region" description="Acidic residues" evidence="5">
    <location>
        <begin position="347"/>
        <end position="365"/>
    </location>
</feature>
<feature type="compositionally biased region" description="Basic and acidic residues" evidence="5">
    <location>
        <begin position="383"/>
        <end position="393"/>
    </location>
</feature>
<evidence type="ECO:0000313" key="9">
    <source>
        <dbReference type="EMBL" id="CAG7818739.1"/>
    </source>
</evidence>
<sequence length="564" mass="63729">MNQLQRLGSSSFLSINIGLPAQSLSLVIILSFLFNRFVISDDRLTPRGVPLSRGALYDPQKDFSCLDGSKLIPFSFVNDDYCDCEDGSDEPGTSACSNGYFYCLNAGHIPLNIRTSRVNDGICDCCDGSDEFDGTVTCSNTCLEMGRAAREENERKARLARDGYQKRIEMSQQGKDSRRSKEEERSKLEVDLQQAESQKEDKQRVKEEVEAPEKEALEKHRQLEEEKRRKEDEEEKSKSEAEAENIFNLLDSNEDGLITADEIKTRQTFDRNKDGAVSDEEALFFLNMENEMSKDEFMKTGWILFKPYFLIESGMFQPPQPEGTDEETATTQEPPAPEPVTEPPPLDADENINTDYEDDELEDSEKSESSNLPEDDESEDDDTKLNLESEDTDATRVDLYDEPTRLLIEAADKARQEFHDAERAVRDVKNKLQELNDALSLDLGDDDRFGPLFGQCFDLSDREYTYTLCPFQKSNQRGVNGGGEVHLGKWNAWSGPENDKYTSMLYDGGQACWNGPARSVKVNVQCGTENKILSVSEPSRCVYEMEFSTPAACQRIESATHDEL</sequence>
<dbReference type="EMBL" id="CAJVCH010429443">
    <property type="protein sequence ID" value="CAG7818739.1"/>
    <property type="molecule type" value="Genomic_DNA"/>
</dbReference>
<feature type="compositionally biased region" description="Acidic residues" evidence="5">
    <location>
        <begin position="373"/>
        <end position="382"/>
    </location>
</feature>
<keyword evidence="1" id="KW-0732">Signal</keyword>
<protein>
    <recommendedName>
        <fullName evidence="11">Glucosidase 2 subunit beta</fullName>
    </recommendedName>
</protein>
<dbReference type="PANTHER" id="PTHR12630">
    <property type="entry name" value="N-LINKED OLIGOSACCHARIDE PROCESSING"/>
    <property type="match status" value="1"/>
</dbReference>
<dbReference type="InterPro" id="IPR036607">
    <property type="entry name" value="PRKCSH"/>
</dbReference>
<keyword evidence="6" id="KW-0472">Membrane</keyword>
<feature type="compositionally biased region" description="Basic and acidic residues" evidence="5">
    <location>
        <begin position="153"/>
        <end position="190"/>
    </location>
</feature>
<organism evidence="9 10">
    <name type="scientific">Allacma fusca</name>
    <dbReference type="NCBI Taxonomy" id="39272"/>
    <lineage>
        <taxon>Eukaryota</taxon>
        <taxon>Metazoa</taxon>
        <taxon>Ecdysozoa</taxon>
        <taxon>Arthropoda</taxon>
        <taxon>Hexapoda</taxon>
        <taxon>Collembola</taxon>
        <taxon>Symphypleona</taxon>
        <taxon>Sminthuridae</taxon>
        <taxon>Allacma</taxon>
    </lineage>
</organism>
<dbReference type="InterPro" id="IPR028146">
    <property type="entry name" value="PRKCSH_N"/>
</dbReference>
<evidence type="ECO:0000259" key="7">
    <source>
        <dbReference type="PROSITE" id="PS50222"/>
    </source>
</evidence>
<dbReference type="AlphaFoldDB" id="A0A8J2KTF6"/>
<evidence type="ECO:0008006" key="11">
    <source>
        <dbReference type="Google" id="ProtNLM"/>
    </source>
</evidence>
<gene>
    <name evidence="9" type="ORF">AFUS01_LOCUS29223</name>
</gene>
<dbReference type="InterPro" id="IPR039794">
    <property type="entry name" value="Gtb1-like"/>
</dbReference>
<evidence type="ECO:0000256" key="3">
    <source>
        <dbReference type="ARBA" id="ARBA00023157"/>
    </source>
</evidence>
<dbReference type="InterPro" id="IPR018247">
    <property type="entry name" value="EF_Hand_1_Ca_BS"/>
</dbReference>
<dbReference type="Proteomes" id="UP000708208">
    <property type="component" value="Unassembled WGS sequence"/>
</dbReference>
<feature type="region of interest" description="Disordered" evidence="5">
    <location>
        <begin position="315"/>
        <end position="393"/>
    </location>
</feature>
<evidence type="ECO:0000256" key="4">
    <source>
        <dbReference type="SAM" id="Coils"/>
    </source>
</evidence>
<dbReference type="GO" id="GO:0017177">
    <property type="term" value="C:glucosidase II complex"/>
    <property type="evidence" value="ECO:0007669"/>
    <property type="project" value="TreeGrafter"/>
</dbReference>
<evidence type="ECO:0000256" key="1">
    <source>
        <dbReference type="ARBA" id="ARBA00022729"/>
    </source>
</evidence>
<feature type="compositionally biased region" description="Pro residues" evidence="5">
    <location>
        <begin position="334"/>
        <end position="346"/>
    </location>
</feature>
<feature type="compositionally biased region" description="Basic and acidic residues" evidence="5">
    <location>
        <begin position="197"/>
        <end position="241"/>
    </location>
</feature>
<proteinExistence type="predicted"/>
<keyword evidence="6" id="KW-0812">Transmembrane</keyword>
<dbReference type="InterPro" id="IPR002048">
    <property type="entry name" value="EF_hand_dom"/>
</dbReference>
<keyword evidence="2" id="KW-0256">Endoplasmic reticulum</keyword>
<reference evidence="9" key="1">
    <citation type="submission" date="2021-06" db="EMBL/GenBank/DDBJ databases">
        <authorList>
            <person name="Hodson N. C."/>
            <person name="Mongue J. A."/>
            <person name="Jaron S. K."/>
        </authorList>
    </citation>
    <scope>NUCLEOTIDE SEQUENCE</scope>
</reference>
<dbReference type="PANTHER" id="PTHR12630:SF1">
    <property type="entry name" value="GLUCOSIDASE 2 SUBUNIT BETA"/>
    <property type="match status" value="1"/>
</dbReference>
<keyword evidence="6" id="KW-1133">Transmembrane helix</keyword>